<evidence type="ECO:0000313" key="17">
    <source>
        <dbReference type="EMBL" id="MBY0098548.1"/>
    </source>
</evidence>
<dbReference type="InterPro" id="IPR003661">
    <property type="entry name" value="HisK_dim/P_dom"/>
</dbReference>
<keyword evidence="11 14" id="KW-1133">Transmembrane helix</keyword>
<keyword evidence="5" id="KW-0597">Phosphoprotein</keyword>
<comment type="catalytic activity">
    <reaction evidence="1">
        <text>ATP + protein L-histidine = ADP + protein N-phospho-L-histidine.</text>
        <dbReference type="EC" id="2.7.13.3"/>
    </reaction>
</comment>
<dbReference type="SMART" id="SM00387">
    <property type="entry name" value="HATPase_c"/>
    <property type="match status" value="1"/>
</dbReference>
<dbReference type="EMBL" id="JACWFH010000024">
    <property type="protein sequence ID" value="MBY0098548.1"/>
    <property type="molecule type" value="Genomic_DNA"/>
</dbReference>
<dbReference type="PANTHER" id="PTHR45528:SF1">
    <property type="entry name" value="SENSOR HISTIDINE KINASE CPXA"/>
    <property type="match status" value="1"/>
</dbReference>
<feature type="domain" description="Histidine kinase" evidence="15">
    <location>
        <begin position="257"/>
        <end position="454"/>
    </location>
</feature>
<dbReference type="InterPro" id="IPR036890">
    <property type="entry name" value="HATPase_C_sf"/>
</dbReference>
<evidence type="ECO:0000256" key="5">
    <source>
        <dbReference type="ARBA" id="ARBA00022553"/>
    </source>
</evidence>
<dbReference type="InterPro" id="IPR005467">
    <property type="entry name" value="His_kinase_dom"/>
</dbReference>
<dbReference type="EC" id="2.7.13.3" evidence="3"/>
<keyword evidence="8" id="KW-0547">Nucleotide-binding</keyword>
<organism evidence="17 18">
    <name type="scientific">Mesobacillus maritimus</name>
    <dbReference type="NCBI Taxonomy" id="1643336"/>
    <lineage>
        <taxon>Bacteria</taxon>
        <taxon>Bacillati</taxon>
        <taxon>Bacillota</taxon>
        <taxon>Bacilli</taxon>
        <taxon>Bacillales</taxon>
        <taxon>Bacillaceae</taxon>
        <taxon>Mesobacillus</taxon>
    </lineage>
</organism>
<evidence type="ECO:0000256" key="11">
    <source>
        <dbReference type="ARBA" id="ARBA00022989"/>
    </source>
</evidence>
<dbReference type="InterPro" id="IPR003594">
    <property type="entry name" value="HATPase_dom"/>
</dbReference>
<dbReference type="PROSITE" id="PS50885">
    <property type="entry name" value="HAMP"/>
    <property type="match status" value="1"/>
</dbReference>
<dbReference type="InterPro" id="IPR050398">
    <property type="entry name" value="HssS/ArlS-like"/>
</dbReference>
<evidence type="ECO:0000256" key="8">
    <source>
        <dbReference type="ARBA" id="ARBA00022741"/>
    </source>
</evidence>
<evidence type="ECO:0000256" key="14">
    <source>
        <dbReference type="SAM" id="Phobius"/>
    </source>
</evidence>
<comment type="caution">
    <text evidence="17">The sequence shown here is derived from an EMBL/GenBank/DDBJ whole genome shotgun (WGS) entry which is preliminary data.</text>
</comment>
<evidence type="ECO:0000256" key="2">
    <source>
        <dbReference type="ARBA" id="ARBA00004651"/>
    </source>
</evidence>
<evidence type="ECO:0000313" key="18">
    <source>
        <dbReference type="Proteomes" id="UP000769780"/>
    </source>
</evidence>
<keyword evidence="10" id="KW-0067">ATP-binding</keyword>
<dbReference type="SMART" id="SM00304">
    <property type="entry name" value="HAMP"/>
    <property type="match status" value="1"/>
</dbReference>
<evidence type="ECO:0000256" key="9">
    <source>
        <dbReference type="ARBA" id="ARBA00022777"/>
    </source>
</evidence>
<dbReference type="SUPFAM" id="SSF158472">
    <property type="entry name" value="HAMP domain-like"/>
    <property type="match status" value="1"/>
</dbReference>
<feature type="domain" description="HAMP" evidence="16">
    <location>
        <begin position="190"/>
        <end position="242"/>
    </location>
</feature>
<evidence type="ECO:0000256" key="3">
    <source>
        <dbReference type="ARBA" id="ARBA00012438"/>
    </source>
</evidence>
<dbReference type="Pfam" id="PF00672">
    <property type="entry name" value="HAMP"/>
    <property type="match status" value="1"/>
</dbReference>
<evidence type="ECO:0000259" key="16">
    <source>
        <dbReference type="PROSITE" id="PS50885"/>
    </source>
</evidence>
<evidence type="ECO:0000256" key="10">
    <source>
        <dbReference type="ARBA" id="ARBA00022840"/>
    </source>
</evidence>
<dbReference type="Pfam" id="PF02518">
    <property type="entry name" value="HATPase_c"/>
    <property type="match status" value="1"/>
</dbReference>
<dbReference type="Gene3D" id="3.30.565.10">
    <property type="entry name" value="Histidine kinase-like ATPase, C-terminal domain"/>
    <property type="match status" value="1"/>
</dbReference>
<feature type="transmembrane region" description="Helical" evidence="14">
    <location>
        <begin position="12"/>
        <end position="36"/>
    </location>
</feature>
<feature type="transmembrane region" description="Helical" evidence="14">
    <location>
        <begin position="166"/>
        <end position="189"/>
    </location>
</feature>
<evidence type="ECO:0000256" key="6">
    <source>
        <dbReference type="ARBA" id="ARBA00022679"/>
    </source>
</evidence>
<keyword evidence="12" id="KW-0902">Two-component regulatory system</keyword>
<keyword evidence="7 14" id="KW-0812">Transmembrane</keyword>
<evidence type="ECO:0000256" key="1">
    <source>
        <dbReference type="ARBA" id="ARBA00000085"/>
    </source>
</evidence>
<dbReference type="PANTHER" id="PTHR45528">
    <property type="entry name" value="SENSOR HISTIDINE KINASE CPXA"/>
    <property type="match status" value="1"/>
</dbReference>
<accession>A0ABS7K8F9</accession>
<keyword evidence="13 14" id="KW-0472">Membrane</keyword>
<name>A0ABS7K8F9_9BACI</name>
<comment type="subcellular location">
    <subcellularLocation>
        <location evidence="2">Cell membrane</location>
        <topology evidence="2">Multi-pass membrane protein</topology>
    </subcellularLocation>
</comment>
<dbReference type="CDD" id="cd06225">
    <property type="entry name" value="HAMP"/>
    <property type="match status" value="1"/>
</dbReference>
<sequence>MKKFFRSLLAKYMLIILMALVLFQVAYVMIASFALIGQNVHEKQYQDDALSPDFIEENWNLEAMKLENPSKEQIAHHFAKWKQVYPEASMFWVNGNGQLIEQLNVKENLPTDWDSAYTAKFIKERYGGNPFTVIAFIGNNENQGFIVFELNRTTLNPPLMKVYEQYGTFLLLGVVIIVVSFILISFSFFRGIRKRLVYLQDAMSIRDVDGLPVQVAVKKQDEIGQLEQSFNQMVEELRASREREQKEEQLRRELIANLSHDLRTPLTKIRAQTYTLTKNEQSPKKVEQLKKLEASVASIDRLIENLMSYTLLMSKKYQYNPQELDILRFVRESLATWYPVFEKEGFEMNIELNHLREKSWTIDPIWFERILDNLFQNIIRHAKSGQYIGVYSETTEQFDAIVITDRGKGMKNESDEKGAGIGLSIVDLMIKNMQLNWEVETNQSGTTIKIIQKK</sequence>
<keyword evidence="18" id="KW-1185">Reference proteome</keyword>
<reference evidence="17 18" key="1">
    <citation type="submission" date="2020-07" db="EMBL/GenBank/DDBJ databases">
        <title>Fungal Genomes of the International Space Station.</title>
        <authorList>
            <person name="Seuylemezian A."/>
            <person name="Singh N.K."/>
            <person name="Wood J."/>
            <person name="Venkateswaran K."/>
        </authorList>
    </citation>
    <scope>NUCLEOTIDE SEQUENCE [LARGE SCALE GENOMIC DNA]</scope>
    <source>
        <strain evidence="17 18">PL-B2</strain>
    </source>
</reference>
<evidence type="ECO:0000259" key="15">
    <source>
        <dbReference type="PROSITE" id="PS50109"/>
    </source>
</evidence>
<dbReference type="GO" id="GO:0016301">
    <property type="term" value="F:kinase activity"/>
    <property type="evidence" value="ECO:0007669"/>
    <property type="project" value="UniProtKB-KW"/>
</dbReference>
<dbReference type="RefSeq" id="WP_221874764.1">
    <property type="nucleotide sequence ID" value="NZ_JACWFH010000024.1"/>
</dbReference>
<evidence type="ECO:0000256" key="4">
    <source>
        <dbReference type="ARBA" id="ARBA00022475"/>
    </source>
</evidence>
<keyword evidence="6" id="KW-0808">Transferase</keyword>
<dbReference type="Gene3D" id="6.10.340.10">
    <property type="match status" value="1"/>
</dbReference>
<keyword evidence="9 17" id="KW-0418">Kinase</keyword>
<dbReference type="Gene3D" id="1.10.287.130">
    <property type="match status" value="1"/>
</dbReference>
<proteinExistence type="predicted"/>
<dbReference type="SUPFAM" id="SSF47384">
    <property type="entry name" value="Homodimeric domain of signal transducing histidine kinase"/>
    <property type="match status" value="1"/>
</dbReference>
<dbReference type="PROSITE" id="PS50109">
    <property type="entry name" value="HIS_KIN"/>
    <property type="match status" value="1"/>
</dbReference>
<dbReference type="InterPro" id="IPR003660">
    <property type="entry name" value="HAMP_dom"/>
</dbReference>
<evidence type="ECO:0000256" key="12">
    <source>
        <dbReference type="ARBA" id="ARBA00023012"/>
    </source>
</evidence>
<dbReference type="Pfam" id="PF00512">
    <property type="entry name" value="HisKA"/>
    <property type="match status" value="1"/>
</dbReference>
<dbReference type="SMART" id="SM00388">
    <property type="entry name" value="HisKA"/>
    <property type="match status" value="1"/>
</dbReference>
<gene>
    <name evidence="17" type="ORF">H0185_17320</name>
</gene>
<keyword evidence="4" id="KW-1003">Cell membrane</keyword>
<dbReference type="SUPFAM" id="SSF55874">
    <property type="entry name" value="ATPase domain of HSP90 chaperone/DNA topoisomerase II/histidine kinase"/>
    <property type="match status" value="1"/>
</dbReference>
<dbReference type="Proteomes" id="UP000769780">
    <property type="component" value="Unassembled WGS sequence"/>
</dbReference>
<protein>
    <recommendedName>
        <fullName evidence="3">histidine kinase</fullName>
        <ecNumber evidence="3">2.7.13.3</ecNumber>
    </recommendedName>
</protein>
<dbReference type="InterPro" id="IPR036097">
    <property type="entry name" value="HisK_dim/P_sf"/>
</dbReference>
<evidence type="ECO:0000256" key="7">
    <source>
        <dbReference type="ARBA" id="ARBA00022692"/>
    </source>
</evidence>
<dbReference type="CDD" id="cd00082">
    <property type="entry name" value="HisKA"/>
    <property type="match status" value="1"/>
</dbReference>
<evidence type="ECO:0000256" key="13">
    <source>
        <dbReference type="ARBA" id="ARBA00023136"/>
    </source>
</evidence>